<dbReference type="PROSITE" id="PS51186">
    <property type="entry name" value="GNAT"/>
    <property type="match status" value="1"/>
</dbReference>
<dbReference type="InterPro" id="IPR000182">
    <property type="entry name" value="GNAT_dom"/>
</dbReference>
<dbReference type="RefSeq" id="WP_164506124.1">
    <property type="nucleotide sequence ID" value="NZ_JBHTOK010000009.1"/>
</dbReference>
<evidence type="ECO:0000313" key="5">
    <source>
        <dbReference type="Proteomes" id="UP001597212"/>
    </source>
</evidence>
<evidence type="ECO:0000256" key="1">
    <source>
        <dbReference type="ARBA" id="ARBA00022679"/>
    </source>
</evidence>
<evidence type="ECO:0000313" key="4">
    <source>
        <dbReference type="EMBL" id="MFD1440178.1"/>
    </source>
</evidence>
<name>A0ABW4CV41_9LACO</name>
<keyword evidence="1 4" id="KW-0808">Transferase</keyword>
<accession>A0ABW4CV41</accession>
<dbReference type="PANTHER" id="PTHR43420">
    <property type="entry name" value="ACETYLTRANSFERASE"/>
    <property type="match status" value="1"/>
</dbReference>
<dbReference type="InterPro" id="IPR050680">
    <property type="entry name" value="YpeA/RimI_acetyltransf"/>
</dbReference>
<evidence type="ECO:0000259" key="3">
    <source>
        <dbReference type="PROSITE" id="PS51186"/>
    </source>
</evidence>
<evidence type="ECO:0000256" key="2">
    <source>
        <dbReference type="ARBA" id="ARBA00023315"/>
    </source>
</evidence>
<organism evidence="4 5">
    <name type="scientific">Lacticaseibacillus hegangensis</name>
    <dbReference type="NCBI Taxonomy" id="2486010"/>
    <lineage>
        <taxon>Bacteria</taxon>
        <taxon>Bacillati</taxon>
        <taxon>Bacillota</taxon>
        <taxon>Bacilli</taxon>
        <taxon>Lactobacillales</taxon>
        <taxon>Lactobacillaceae</taxon>
        <taxon>Lacticaseibacillus</taxon>
    </lineage>
</organism>
<dbReference type="Pfam" id="PF00583">
    <property type="entry name" value="Acetyltransf_1"/>
    <property type="match status" value="1"/>
</dbReference>
<sequence>MATLKIVPVTPKNAPLAIALTVDPSQRQMIETNAQSLSEVQQDRRFDWHPFLLVADDTPVGFAMIGAYNREERYIWLDRFMIAAPYQRQGLGSRFLELLKRLISRQWDVVDIVLSYDQANLVAARLYQAHGFVPVEMKDGNDPMAVYHVAQP</sequence>
<dbReference type="CDD" id="cd04301">
    <property type="entry name" value="NAT_SF"/>
    <property type="match status" value="1"/>
</dbReference>
<dbReference type="GO" id="GO:0016746">
    <property type="term" value="F:acyltransferase activity"/>
    <property type="evidence" value="ECO:0007669"/>
    <property type="project" value="UniProtKB-KW"/>
</dbReference>
<keyword evidence="2 4" id="KW-0012">Acyltransferase</keyword>
<protein>
    <submittedName>
        <fullName evidence="4">GNAT family N-acetyltransferase</fullName>
        <ecNumber evidence="4">2.3.-.-</ecNumber>
    </submittedName>
</protein>
<keyword evidence="5" id="KW-1185">Reference proteome</keyword>
<proteinExistence type="predicted"/>
<dbReference type="Proteomes" id="UP001597212">
    <property type="component" value="Unassembled WGS sequence"/>
</dbReference>
<comment type="caution">
    <text evidence="4">The sequence shown here is derived from an EMBL/GenBank/DDBJ whole genome shotgun (WGS) entry which is preliminary data.</text>
</comment>
<dbReference type="InterPro" id="IPR016181">
    <property type="entry name" value="Acyl_CoA_acyltransferase"/>
</dbReference>
<feature type="domain" description="N-acetyltransferase" evidence="3">
    <location>
        <begin position="4"/>
        <end position="152"/>
    </location>
</feature>
<gene>
    <name evidence="4" type="ORF">ACFQ5K_02055</name>
</gene>
<reference evidence="5" key="1">
    <citation type="journal article" date="2019" name="Int. J. Syst. Evol. Microbiol.">
        <title>The Global Catalogue of Microorganisms (GCM) 10K type strain sequencing project: providing services to taxonomists for standard genome sequencing and annotation.</title>
        <authorList>
            <consortium name="The Broad Institute Genomics Platform"/>
            <consortium name="The Broad Institute Genome Sequencing Center for Infectious Disease"/>
            <person name="Wu L."/>
            <person name="Ma J."/>
        </authorList>
    </citation>
    <scope>NUCLEOTIDE SEQUENCE [LARGE SCALE GENOMIC DNA]</scope>
    <source>
        <strain evidence="5">CCM 8912</strain>
    </source>
</reference>
<dbReference type="Gene3D" id="3.40.630.30">
    <property type="match status" value="1"/>
</dbReference>
<dbReference type="EMBL" id="JBHTOK010000009">
    <property type="protein sequence ID" value="MFD1440178.1"/>
    <property type="molecule type" value="Genomic_DNA"/>
</dbReference>
<dbReference type="EC" id="2.3.-.-" evidence="4"/>
<dbReference type="SUPFAM" id="SSF55729">
    <property type="entry name" value="Acyl-CoA N-acyltransferases (Nat)"/>
    <property type="match status" value="1"/>
</dbReference>